<dbReference type="GO" id="GO:0003677">
    <property type="term" value="F:DNA binding"/>
    <property type="evidence" value="ECO:0007669"/>
    <property type="project" value="UniProtKB-KW"/>
</dbReference>
<dbReference type="InterPro" id="IPR007219">
    <property type="entry name" value="XnlR_reg_dom"/>
</dbReference>
<dbReference type="CDD" id="cd15485">
    <property type="entry name" value="ZIP_Cat8"/>
    <property type="match status" value="1"/>
</dbReference>
<feature type="region of interest" description="Disordered" evidence="8">
    <location>
        <begin position="659"/>
        <end position="687"/>
    </location>
</feature>
<feature type="region of interest" description="Disordered" evidence="8">
    <location>
        <begin position="100"/>
        <end position="128"/>
    </location>
</feature>
<reference evidence="10" key="2">
    <citation type="submission" date="2023-05" db="EMBL/GenBank/DDBJ databases">
        <authorList>
            <consortium name="Lawrence Berkeley National Laboratory"/>
            <person name="Steindorff A."/>
            <person name="Hensen N."/>
            <person name="Bonometti L."/>
            <person name="Westerberg I."/>
            <person name="Brannstrom I.O."/>
            <person name="Guillou S."/>
            <person name="Cros-Aarteil S."/>
            <person name="Calhoun S."/>
            <person name="Haridas S."/>
            <person name="Kuo A."/>
            <person name="Mondo S."/>
            <person name="Pangilinan J."/>
            <person name="Riley R."/>
            <person name="Labutti K."/>
            <person name="Andreopoulos B."/>
            <person name="Lipzen A."/>
            <person name="Chen C."/>
            <person name="Yanf M."/>
            <person name="Daum C."/>
            <person name="Ng V."/>
            <person name="Clum A."/>
            <person name="Ohm R."/>
            <person name="Martin F."/>
            <person name="Silar P."/>
            <person name="Natvig D."/>
            <person name="Lalanne C."/>
            <person name="Gautier V."/>
            <person name="Ament-Velasquez S.L."/>
            <person name="Kruys A."/>
            <person name="Hutchinson M.I."/>
            <person name="Powell A.J."/>
            <person name="Barry K."/>
            <person name="Miller A.N."/>
            <person name="Grigoriev I.V."/>
            <person name="Debuchy R."/>
            <person name="Gladieux P."/>
            <person name="Thoren M.H."/>
            <person name="Johannesson H."/>
        </authorList>
    </citation>
    <scope>NUCLEOTIDE SEQUENCE</scope>
    <source>
        <strain evidence="10">CBS 508.74</strain>
    </source>
</reference>
<dbReference type="PANTHER" id="PTHR46910">
    <property type="entry name" value="TRANSCRIPTION FACTOR PDR1"/>
    <property type="match status" value="1"/>
</dbReference>
<evidence type="ECO:0000256" key="4">
    <source>
        <dbReference type="ARBA" id="ARBA00023015"/>
    </source>
</evidence>
<feature type="domain" description="Zn(2)-C6 fungal-type" evidence="9">
    <location>
        <begin position="23"/>
        <end position="53"/>
    </location>
</feature>
<feature type="region of interest" description="Disordered" evidence="8">
    <location>
        <begin position="727"/>
        <end position="758"/>
    </location>
</feature>
<comment type="subcellular location">
    <subcellularLocation>
        <location evidence="1">Nucleus</location>
    </subcellularLocation>
</comment>
<dbReference type="RefSeq" id="XP_064671449.1">
    <property type="nucleotide sequence ID" value="XM_064814906.1"/>
</dbReference>
<keyword evidence="11" id="KW-1185">Reference proteome</keyword>
<dbReference type="GeneID" id="89939031"/>
<dbReference type="CDD" id="cd00067">
    <property type="entry name" value="GAL4"/>
    <property type="match status" value="1"/>
</dbReference>
<keyword evidence="2" id="KW-0479">Metal-binding</keyword>
<protein>
    <recommendedName>
        <fullName evidence="9">Zn(2)-C6 fungal-type domain-containing protein</fullName>
    </recommendedName>
</protein>
<dbReference type="SMART" id="SM00066">
    <property type="entry name" value="GAL4"/>
    <property type="match status" value="1"/>
</dbReference>
<keyword evidence="6" id="KW-0804">Transcription</keyword>
<dbReference type="GO" id="GO:0006351">
    <property type="term" value="P:DNA-templated transcription"/>
    <property type="evidence" value="ECO:0007669"/>
    <property type="project" value="InterPro"/>
</dbReference>
<evidence type="ECO:0000313" key="11">
    <source>
        <dbReference type="Proteomes" id="UP001302812"/>
    </source>
</evidence>
<evidence type="ECO:0000256" key="3">
    <source>
        <dbReference type="ARBA" id="ARBA00022833"/>
    </source>
</evidence>
<dbReference type="CDD" id="cd12148">
    <property type="entry name" value="fungal_TF_MHR"/>
    <property type="match status" value="1"/>
</dbReference>
<name>A0AAN6TG68_9PEZI</name>
<evidence type="ECO:0000256" key="1">
    <source>
        <dbReference type="ARBA" id="ARBA00004123"/>
    </source>
</evidence>
<dbReference type="GO" id="GO:0008270">
    <property type="term" value="F:zinc ion binding"/>
    <property type="evidence" value="ECO:0007669"/>
    <property type="project" value="InterPro"/>
</dbReference>
<dbReference type="GO" id="GO:0000981">
    <property type="term" value="F:DNA-binding transcription factor activity, RNA polymerase II-specific"/>
    <property type="evidence" value="ECO:0007669"/>
    <property type="project" value="InterPro"/>
</dbReference>
<dbReference type="Proteomes" id="UP001302812">
    <property type="component" value="Unassembled WGS sequence"/>
</dbReference>
<dbReference type="InterPro" id="IPR050987">
    <property type="entry name" value="AtrR-like"/>
</dbReference>
<evidence type="ECO:0000313" key="10">
    <source>
        <dbReference type="EMBL" id="KAK4113879.1"/>
    </source>
</evidence>
<feature type="compositionally biased region" description="Low complexity" evidence="8">
    <location>
        <begin position="729"/>
        <end position="747"/>
    </location>
</feature>
<dbReference type="SMART" id="SM00906">
    <property type="entry name" value="Fungal_trans"/>
    <property type="match status" value="1"/>
</dbReference>
<reference evidence="10" key="1">
    <citation type="journal article" date="2023" name="Mol. Phylogenet. Evol.">
        <title>Genome-scale phylogeny and comparative genomics of the fungal order Sordariales.</title>
        <authorList>
            <person name="Hensen N."/>
            <person name="Bonometti L."/>
            <person name="Westerberg I."/>
            <person name="Brannstrom I.O."/>
            <person name="Guillou S."/>
            <person name="Cros-Aarteil S."/>
            <person name="Calhoun S."/>
            <person name="Haridas S."/>
            <person name="Kuo A."/>
            <person name="Mondo S."/>
            <person name="Pangilinan J."/>
            <person name="Riley R."/>
            <person name="LaButti K."/>
            <person name="Andreopoulos B."/>
            <person name="Lipzen A."/>
            <person name="Chen C."/>
            <person name="Yan M."/>
            <person name="Daum C."/>
            <person name="Ng V."/>
            <person name="Clum A."/>
            <person name="Steindorff A."/>
            <person name="Ohm R.A."/>
            <person name="Martin F."/>
            <person name="Silar P."/>
            <person name="Natvig D.O."/>
            <person name="Lalanne C."/>
            <person name="Gautier V."/>
            <person name="Ament-Velasquez S.L."/>
            <person name="Kruys A."/>
            <person name="Hutchinson M.I."/>
            <person name="Powell A.J."/>
            <person name="Barry K."/>
            <person name="Miller A.N."/>
            <person name="Grigoriev I.V."/>
            <person name="Debuchy R."/>
            <person name="Gladieux P."/>
            <person name="Hiltunen Thoren M."/>
            <person name="Johannesson H."/>
        </authorList>
    </citation>
    <scope>NUCLEOTIDE SEQUENCE</scope>
    <source>
        <strain evidence="10">CBS 508.74</strain>
    </source>
</reference>
<dbReference type="SUPFAM" id="SSF57701">
    <property type="entry name" value="Zn2/Cys6 DNA-binding domain"/>
    <property type="match status" value="1"/>
</dbReference>
<evidence type="ECO:0000256" key="6">
    <source>
        <dbReference type="ARBA" id="ARBA00023163"/>
    </source>
</evidence>
<feature type="compositionally biased region" description="Basic and acidic residues" evidence="8">
    <location>
        <begin position="118"/>
        <end position="128"/>
    </location>
</feature>
<keyword evidence="3" id="KW-0862">Zinc</keyword>
<keyword evidence="7" id="KW-0539">Nucleus</keyword>
<dbReference type="InterPro" id="IPR036864">
    <property type="entry name" value="Zn2-C6_fun-type_DNA-bd_sf"/>
</dbReference>
<keyword evidence="5" id="KW-0238">DNA-binding</keyword>
<evidence type="ECO:0000256" key="2">
    <source>
        <dbReference type="ARBA" id="ARBA00022723"/>
    </source>
</evidence>
<dbReference type="InterPro" id="IPR001138">
    <property type="entry name" value="Zn2Cys6_DnaBD"/>
</dbReference>
<dbReference type="PROSITE" id="PS00463">
    <property type="entry name" value="ZN2_CY6_FUNGAL_1"/>
    <property type="match status" value="1"/>
</dbReference>
<feature type="region of interest" description="Disordered" evidence="8">
    <location>
        <begin position="599"/>
        <end position="621"/>
    </location>
</feature>
<comment type="caution">
    <text evidence="10">The sequence shown here is derived from an EMBL/GenBank/DDBJ whole genome shotgun (WGS) entry which is preliminary data.</text>
</comment>
<proteinExistence type="predicted"/>
<dbReference type="GO" id="GO:0005634">
    <property type="term" value="C:nucleus"/>
    <property type="evidence" value="ECO:0007669"/>
    <property type="project" value="UniProtKB-SubCell"/>
</dbReference>
<evidence type="ECO:0000256" key="5">
    <source>
        <dbReference type="ARBA" id="ARBA00023125"/>
    </source>
</evidence>
<dbReference type="Pfam" id="PF00172">
    <property type="entry name" value="Zn_clus"/>
    <property type="match status" value="1"/>
</dbReference>
<dbReference type="FunFam" id="4.10.240.10:FF:000007">
    <property type="entry name" value="C6 transcription factor FacB"/>
    <property type="match status" value="1"/>
</dbReference>
<dbReference type="EMBL" id="MU853338">
    <property type="protein sequence ID" value="KAK4113879.1"/>
    <property type="molecule type" value="Genomic_DNA"/>
</dbReference>
<gene>
    <name evidence="10" type="ORF">N656DRAFT_777915</name>
</gene>
<keyword evidence="4" id="KW-0805">Transcription regulation</keyword>
<dbReference type="Gene3D" id="4.10.240.10">
    <property type="entry name" value="Zn(2)-C6 fungal-type DNA-binding domain"/>
    <property type="match status" value="1"/>
</dbReference>
<accession>A0AAN6TG68</accession>
<organism evidence="10 11">
    <name type="scientific">Canariomyces notabilis</name>
    <dbReference type="NCBI Taxonomy" id="2074819"/>
    <lineage>
        <taxon>Eukaryota</taxon>
        <taxon>Fungi</taxon>
        <taxon>Dikarya</taxon>
        <taxon>Ascomycota</taxon>
        <taxon>Pezizomycotina</taxon>
        <taxon>Sordariomycetes</taxon>
        <taxon>Sordariomycetidae</taxon>
        <taxon>Sordariales</taxon>
        <taxon>Chaetomiaceae</taxon>
        <taxon>Canariomyces</taxon>
    </lineage>
</organism>
<dbReference type="PROSITE" id="PS50048">
    <property type="entry name" value="ZN2_CY6_FUNGAL_2"/>
    <property type="match status" value="1"/>
</dbReference>
<dbReference type="PANTHER" id="PTHR46910:SF12">
    <property type="entry name" value="REGULATORY PROTEIN CAT8"/>
    <property type="match status" value="1"/>
</dbReference>
<evidence type="ECO:0000256" key="8">
    <source>
        <dbReference type="SAM" id="MobiDB-lite"/>
    </source>
</evidence>
<sequence>MPGILPMKVIKVGNSSQSRIAQACDRCRSKKIRCDGIRPCCSQCANVGFECRTSDKLSRRAFPRGYTESLEERVRALEAEVRELKDLLDEKEEKIEMLSKMHNNRRSPAESAHTLPATEKKDAAPPKEDTFRVQASPLLLGVENSDSYFMGASSGRAFIESFKRKLQENGKSCAEFNPEAFLHIQGCYPLTAKSPAQTMRIPPRLFSDRCVNVYFQEWAPLFPVLHKPTFLRIYEEFVADPEKVKSNHKLAQLYLVFSIAALSGEQPDLHQIAACEQQWQRSLEAVLMDNTMMTLQCLLLALIYCTIRADYKRVQHYKGIAVGLSHRLGLHQSQKRFSFGVLTIETRKKVFWTLYSLDCFSAAMLGLPKLIKEEDVHAEFPSDADDEYVTEKGFQPSLPGEATRLSSALALFRCSRILGKVLEKIYPSSTSHELSLQQMSALATELDEWYEKLPQHLRLNFKQDKPSTDVTGSRSPILALAYYYTRTLIYRPAVTSSLGPKAAPALISVGESSKHIIQIIQLLDERSMSFSFCLNKSDTLILCGMALLYQTMGLKQDSKVLKDNERLVNAVIKVVEKAKAPGSYDFKRVAGLLVTVDEPAPQSLPTPPGQSPDVGLTGPAMHRASSTTLHKIQSTHGRHSRASISETDLLLQQEKLRRMAMQHAQPGRPEQYPARSRGSFDSSRPTVPLAQRDHRLSLTHAQAAQAAMIARVSTSPTVPAKQNIDYHYSQSQSQPSSPVEGRSGLQQRPPPGPQQQQSQLYAQLQKGASLSTAEWEAILSSIEGGQINVYDAMYGGPGLTALGMDNGGIDTTVANAAAAWSPDSWDLAGFNLGDFGPGSDSVPASAHSVLSMSEDGLSSSDDLISVGSMDFGGVGGGLLPVTAAEGEGFVLEGFGL</sequence>
<evidence type="ECO:0000256" key="7">
    <source>
        <dbReference type="ARBA" id="ARBA00023242"/>
    </source>
</evidence>
<evidence type="ECO:0000259" key="9">
    <source>
        <dbReference type="PROSITE" id="PS50048"/>
    </source>
</evidence>
<dbReference type="Pfam" id="PF04082">
    <property type="entry name" value="Fungal_trans"/>
    <property type="match status" value="1"/>
</dbReference>
<dbReference type="AlphaFoldDB" id="A0AAN6TG68"/>